<dbReference type="EC" id="2.7.13.3" evidence="3"/>
<keyword evidence="4" id="KW-1003">Cell membrane</keyword>
<sequence>MARIALLTLVLVLAVIGGAEVWLISAREGLDRLEDRGRADLRLASDRLVTTLVQFREVAVLAADHPYVRAVVHEESALAPEVVSGVLRRIADRAGALDILLIAPDGRVLAGPEDAPARVPMTPDLRRAAQGASGSHHLVDPETRQRLFTFAAPVHLPGGPVAGMVLLRIEADRVEAPGRGDPVPVWFRDEAGVTFVANRSELVFQTAGDPSVPGDYPPGTLRATPKLPEQRIAGYPLVQGNGSLPELGLPVAQALPVIAMTGHALIDTRSVMDTARIAALATALGVLALGAGVLAFWERRRALTVRLAAEARANAALEARVAERTAELLAANEQLQRTQAELVQAGKLSALGQMSAGISHELNQPLMAIGSYAENATLLMERGRGAEVSENLSRISDLARRMGRIIRNLRAFARQEAEPATRVGLVAVVESALEIAQMRLERAGVVIDWQRPGFPAVVMAGEVRLAQVVVNLLANAADAMSEASGKRVTIRIERAGEGRLALSLRDTGPGIREPERIFDPFYSTKEVGSAEGMGLGLSISYGLVQGFGGTLRGENPEGGGALFTVELQEAPPFEAAAPLREGEGG</sequence>
<keyword evidence="12 18" id="KW-1133">Transmembrane helix</keyword>
<evidence type="ECO:0000259" key="19">
    <source>
        <dbReference type="PROSITE" id="PS50109"/>
    </source>
</evidence>
<dbReference type="Proteomes" id="UP000243507">
    <property type="component" value="Unassembled WGS sequence"/>
</dbReference>
<dbReference type="Pfam" id="PF00512">
    <property type="entry name" value="HisKA"/>
    <property type="match status" value="1"/>
</dbReference>
<evidence type="ECO:0000256" key="11">
    <source>
        <dbReference type="ARBA" id="ARBA00022840"/>
    </source>
</evidence>
<dbReference type="GO" id="GO:0000155">
    <property type="term" value="F:phosphorelay sensor kinase activity"/>
    <property type="evidence" value="ECO:0007669"/>
    <property type="project" value="InterPro"/>
</dbReference>
<dbReference type="Gene3D" id="3.30.565.10">
    <property type="entry name" value="Histidine kinase-like ATPase, C-terminal domain"/>
    <property type="match status" value="1"/>
</dbReference>
<dbReference type="CDD" id="cd00082">
    <property type="entry name" value="HisKA"/>
    <property type="match status" value="1"/>
</dbReference>
<dbReference type="PANTHER" id="PTHR43065">
    <property type="entry name" value="SENSOR HISTIDINE KINASE"/>
    <property type="match status" value="1"/>
</dbReference>
<dbReference type="SUPFAM" id="SSF55874">
    <property type="entry name" value="ATPase domain of HSP90 chaperone/DNA topoisomerase II/histidine kinase"/>
    <property type="match status" value="1"/>
</dbReference>
<dbReference type="PRINTS" id="PR00344">
    <property type="entry name" value="BCTRLSENSOR"/>
</dbReference>
<dbReference type="Gene3D" id="1.10.287.130">
    <property type="match status" value="1"/>
</dbReference>
<keyword evidence="17" id="KW-0175">Coiled coil</keyword>
<dbReference type="GO" id="GO:0005886">
    <property type="term" value="C:plasma membrane"/>
    <property type="evidence" value="ECO:0007669"/>
    <property type="project" value="UniProtKB-SubCell"/>
</dbReference>
<dbReference type="InterPro" id="IPR036890">
    <property type="entry name" value="HATPase_C_sf"/>
</dbReference>
<keyword evidence="11" id="KW-0067">ATP-binding</keyword>
<evidence type="ECO:0000256" key="10">
    <source>
        <dbReference type="ARBA" id="ARBA00022777"/>
    </source>
</evidence>
<dbReference type="GO" id="GO:0005524">
    <property type="term" value="F:ATP binding"/>
    <property type="evidence" value="ECO:0007669"/>
    <property type="project" value="UniProtKB-KW"/>
</dbReference>
<evidence type="ECO:0000256" key="9">
    <source>
        <dbReference type="ARBA" id="ARBA00022741"/>
    </source>
</evidence>
<dbReference type="Pfam" id="PF02518">
    <property type="entry name" value="HATPase_c"/>
    <property type="match status" value="1"/>
</dbReference>
<evidence type="ECO:0000256" key="12">
    <source>
        <dbReference type="ARBA" id="ARBA00022989"/>
    </source>
</evidence>
<dbReference type="InterPro" id="IPR003594">
    <property type="entry name" value="HATPase_dom"/>
</dbReference>
<dbReference type="InterPro" id="IPR005467">
    <property type="entry name" value="His_kinase_dom"/>
</dbReference>
<dbReference type="InterPro" id="IPR004358">
    <property type="entry name" value="Sig_transdc_His_kin-like_C"/>
</dbReference>
<dbReference type="PROSITE" id="PS01287">
    <property type="entry name" value="RTC"/>
    <property type="match status" value="1"/>
</dbReference>
<reference evidence="20 21" key="1">
    <citation type="submission" date="2017-09" db="EMBL/GenBank/DDBJ databases">
        <title>A multilocus sequence analysis scheme for characterization of bacteria in the genus Thioclava.</title>
        <authorList>
            <person name="Liu Y."/>
            <person name="Shao Z."/>
        </authorList>
    </citation>
    <scope>NUCLEOTIDE SEQUENCE [LARGE SCALE GENOMIC DNA]</scope>
    <source>
        <strain evidence="20 21">CAU 1312</strain>
    </source>
</reference>
<protein>
    <recommendedName>
        <fullName evidence="16">C4-dicarboxylate transport sensor protein DctB</fullName>
        <ecNumber evidence="3">2.7.13.3</ecNumber>
    </recommendedName>
</protein>
<keyword evidence="13" id="KW-0902">Two-component regulatory system</keyword>
<comment type="catalytic activity">
    <reaction evidence="1">
        <text>ATP + protein L-histidine = ADP + protein N-phospho-L-histidine.</text>
        <dbReference type="EC" id="2.7.13.3"/>
    </reaction>
</comment>
<dbReference type="InterPro" id="IPR003661">
    <property type="entry name" value="HisK_dim/P_dom"/>
</dbReference>
<evidence type="ECO:0000256" key="8">
    <source>
        <dbReference type="ARBA" id="ARBA00022692"/>
    </source>
</evidence>
<dbReference type="InterPro" id="IPR020719">
    <property type="entry name" value="RNA3'_term_phos_cycl-like_CS"/>
</dbReference>
<keyword evidence="6" id="KW-0597">Phosphoprotein</keyword>
<dbReference type="OrthoDB" id="7568856at2"/>
<feature type="transmembrane region" description="Helical" evidence="18">
    <location>
        <begin position="277"/>
        <end position="297"/>
    </location>
</feature>
<evidence type="ECO:0000313" key="20">
    <source>
        <dbReference type="EMBL" id="PCD75779.1"/>
    </source>
</evidence>
<comment type="caution">
    <text evidence="20">The sequence shown here is derived from an EMBL/GenBank/DDBJ whole genome shotgun (WGS) entry which is preliminary data.</text>
</comment>
<evidence type="ECO:0000256" key="3">
    <source>
        <dbReference type="ARBA" id="ARBA00012438"/>
    </source>
</evidence>
<evidence type="ECO:0000313" key="21">
    <source>
        <dbReference type="Proteomes" id="UP000243507"/>
    </source>
</evidence>
<dbReference type="SUPFAM" id="SSF47384">
    <property type="entry name" value="Homodimeric domain of signal transducing histidine kinase"/>
    <property type="match status" value="1"/>
</dbReference>
<comment type="function">
    <text evidence="15">Member of the two-component regulatory system DctB/DctD involved in the transport of C4-dicarboxylates. DctB functions as a membrane-associated protein kinase that phosphorylates DctD in response to environmental signals.</text>
</comment>
<evidence type="ECO:0000256" key="4">
    <source>
        <dbReference type="ARBA" id="ARBA00022475"/>
    </source>
</evidence>
<dbReference type="PROSITE" id="PS50109">
    <property type="entry name" value="HIS_KIN"/>
    <property type="match status" value="1"/>
</dbReference>
<dbReference type="AlphaFoldDB" id="A0A2A4CNS4"/>
<evidence type="ECO:0000256" key="6">
    <source>
        <dbReference type="ARBA" id="ARBA00022553"/>
    </source>
</evidence>
<dbReference type="PANTHER" id="PTHR43065:SF46">
    <property type="entry name" value="C4-DICARBOXYLATE TRANSPORT SENSOR PROTEIN DCTB"/>
    <property type="match status" value="1"/>
</dbReference>
<dbReference type="Gene3D" id="3.30.450.20">
    <property type="entry name" value="PAS domain"/>
    <property type="match status" value="1"/>
</dbReference>
<evidence type="ECO:0000256" key="16">
    <source>
        <dbReference type="ARBA" id="ARBA00073143"/>
    </source>
</evidence>
<dbReference type="FunFam" id="1.10.287.130:FF:000049">
    <property type="entry name" value="C4-dicarboxylate transport sensor protein DctB"/>
    <property type="match status" value="1"/>
</dbReference>
<evidence type="ECO:0000256" key="18">
    <source>
        <dbReference type="SAM" id="Phobius"/>
    </source>
</evidence>
<dbReference type="PIRSF" id="PIRSF036431">
    <property type="entry name" value="STHK_DctB"/>
    <property type="match status" value="1"/>
</dbReference>
<evidence type="ECO:0000256" key="15">
    <source>
        <dbReference type="ARBA" id="ARBA00059004"/>
    </source>
</evidence>
<evidence type="ECO:0000256" key="13">
    <source>
        <dbReference type="ARBA" id="ARBA00023012"/>
    </source>
</evidence>
<evidence type="ECO:0000256" key="14">
    <source>
        <dbReference type="ARBA" id="ARBA00023136"/>
    </source>
</evidence>
<feature type="domain" description="Histidine kinase" evidence="19">
    <location>
        <begin position="357"/>
        <end position="571"/>
    </location>
</feature>
<accession>A0A2A4CNS4</accession>
<comment type="subcellular location">
    <subcellularLocation>
        <location evidence="2">Cell inner membrane</location>
        <topology evidence="2">Multi-pass membrane protein</topology>
    </subcellularLocation>
</comment>
<evidence type="ECO:0000256" key="1">
    <source>
        <dbReference type="ARBA" id="ARBA00000085"/>
    </source>
</evidence>
<gene>
    <name evidence="20" type="ORF">CLN94_12780</name>
</gene>
<evidence type="ECO:0000256" key="17">
    <source>
        <dbReference type="SAM" id="Coils"/>
    </source>
</evidence>
<evidence type="ECO:0000256" key="2">
    <source>
        <dbReference type="ARBA" id="ARBA00004429"/>
    </source>
</evidence>
<organism evidence="20 21">
    <name type="scientific">Pseudothioclava arenosa</name>
    <dbReference type="NCBI Taxonomy" id="1795308"/>
    <lineage>
        <taxon>Bacteria</taxon>
        <taxon>Pseudomonadati</taxon>
        <taxon>Pseudomonadota</taxon>
        <taxon>Alphaproteobacteria</taxon>
        <taxon>Rhodobacterales</taxon>
        <taxon>Paracoccaceae</taxon>
        <taxon>Pseudothioclava</taxon>
    </lineage>
</organism>
<dbReference type="SMART" id="SM00387">
    <property type="entry name" value="HATPase_c"/>
    <property type="match status" value="1"/>
</dbReference>
<dbReference type="EMBL" id="NTJD01000010">
    <property type="protein sequence ID" value="PCD75779.1"/>
    <property type="molecule type" value="Genomic_DNA"/>
</dbReference>
<feature type="coiled-coil region" evidence="17">
    <location>
        <begin position="314"/>
        <end position="341"/>
    </location>
</feature>
<keyword evidence="7" id="KW-0808">Transferase</keyword>
<evidence type="ECO:0000256" key="5">
    <source>
        <dbReference type="ARBA" id="ARBA00022519"/>
    </source>
</evidence>
<keyword evidence="21" id="KW-1185">Reference proteome</keyword>
<dbReference type="InterPro" id="IPR017055">
    <property type="entry name" value="Sig_transdc_His_kinase_DctB"/>
</dbReference>
<dbReference type="InterPro" id="IPR036097">
    <property type="entry name" value="HisK_dim/P_sf"/>
</dbReference>
<keyword evidence="10" id="KW-0418">Kinase</keyword>
<evidence type="ECO:0000256" key="7">
    <source>
        <dbReference type="ARBA" id="ARBA00022679"/>
    </source>
</evidence>
<proteinExistence type="predicted"/>
<keyword evidence="9" id="KW-0547">Nucleotide-binding</keyword>
<dbReference type="SMART" id="SM00388">
    <property type="entry name" value="HisKA"/>
    <property type="match status" value="1"/>
</dbReference>
<keyword evidence="5" id="KW-0997">Cell inner membrane</keyword>
<keyword evidence="14 18" id="KW-0472">Membrane</keyword>
<keyword evidence="8 18" id="KW-0812">Transmembrane</keyword>
<name>A0A2A4CNS4_9RHOB</name>